<evidence type="ECO:0000256" key="1">
    <source>
        <dbReference type="ARBA" id="ARBA00004141"/>
    </source>
</evidence>
<dbReference type="AlphaFoldDB" id="A0A1L7RSI4"/>
<feature type="transmembrane region" description="Helical" evidence="5">
    <location>
        <begin position="44"/>
        <end position="64"/>
    </location>
</feature>
<protein>
    <submittedName>
        <fullName evidence="7">Uncharacterized protein conserved in bacteria</fullName>
    </submittedName>
</protein>
<evidence type="ECO:0000256" key="2">
    <source>
        <dbReference type="ARBA" id="ARBA00022692"/>
    </source>
</evidence>
<proteinExistence type="predicted"/>
<gene>
    <name evidence="6" type="primary">ORF_o8</name>
    <name evidence="7" type="ORF">NCTC7688_02680</name>
</gene>
<organism evidence="6">
    <name type="scientific">Staphylococcus saprophyticus</name>
    <dbReference type="NCBI Taxonomy" id="29385"/>
    <lineage>
        <taxon>Bacteria</taxon>
        <taxon>Bacillati</taxon>
        <taxon>Bacillota</taxon>
        <taxon>Bacilli</taxon>
        <taxon>Bacillales</taxon>
        <taxon>Staphylococcaceae</taxon>
        <taxon>Staphylococcus</taxon>
    </lineage>
</organism>
<comment type="subcellular location">
    <subcellularLocation>
        <location evidence="1">Membrane</location>
        <topology evidence="1">Multi-pass membrane protein</topology>
    </subcellularLocation>
</comment>
<keyword evidence="3 5" id="KW-1133">Transmembrane helix</keyword>
<feature type="transmembrane region" description="Helical" evidence="5">
    <location>
        <begin position="84"/>
        <end position="103"/>
    </location>
</feature>
<reference evidence="6" key="1">
    <citation type="submission" date="2015-01" db="EMBL/GenBank/DDBJ databases">
        <title>Novel erm(44)-related macrolide-lincosamide-streptogramin B resistance gene in Staphylococcus saprophyticus.</title>
        <authorList>
            <person name="Wendlandt S."/>
            <person name="Hess S."/>
            <person name="Li J."/>
            <person name="Kadlec K."/>
            <person name="Wang Y."/>
            <person name="Fessler A.T."/>
            <person name="Schwarz S."/>
            <person name="Gallert C."/>
        </authorList>
    </citation>
    <scope>NUCLEOTIDE SEQUENCE</scope>
    <source>
        <strain evidence="6">Ab-7</strain>
    </source>
</reference>
<evidence type="ECO:0000313" key="7">
    <source>
        <dbReference type="EMBL" id="SUM84775.1"/>
    </source>
</evidence>
<evidence type="ECO:0000313" key="8">
    <source>
        <dbReference type="Proteomes" id="UP000254707"/>
    </source>
</evidence>
<evidence type="ECO:0000256" key="4">
    <source>
        <dbReference type="ARBA" id="ARBA00023136"/>
    </source>
</evidence>
<reference evidence="7 8" key="2">
    <citation type="submission" date="2018-06" db="EMBL/GenBank/DDBJ databases">
        <authorList>
            <consortium name="Pathogen Informatics"/>
            <person name="Doyle S."/>
        </authorList>
    </citation>
    <scope>NUCLEOTIDE SEQUENCE [LARGE SCALE GENOMIC DNA]</scope>
    <source>
        <strain evidence="7 8">NCTC7688</strain>
    </source>
</reference>
<dbReference type="RefSeq" id="WP_052463671.1">
    <property type="nucleotide sequence ID" value="NZ_CAXOKG010000009.1"/>
</dbReference>
<accession>A0A1L7RSI4</accession>
<keyword evidence="2 5" id="KW-0812">Transmembrane</keyword>
<evidence type="ECO:0000256" key="5">
    <source>
        <dbReference type="SAM" id="Phobius"/>
    </source>
</evidence>
<dbReference type="Proteomes" id="UP000254707">
    <property type="component" value="Unassembled WGS sequence"/>
</dbReference>
<sequence length="111" mass="12774">MDHDNNQNVLSSLNYFSVFFAPILFPIIVWIFTQKPVTTHAKKALLNHIGVAIFYFLSSIVFIFSKEVYEKPFDNPMTISYTSITLGLHFAIIVVMLFIFNLIRGIKLLSK</sequence>
<name>A0A1L7RSI4_STASA</name>
<evidence type="ECO:0000256" key="3">
    <source>
        <dbReference type="ARBA" id="ARBA00022989"/>
    </source>
</evidence>
<dbReference type="EMBL" id="UHED01000001">
    <property type="protein sequence ID" value="SUM84775.1"/>
    <property type="molecule type" value="Genomic_DNA"/>
</dbReference>
<accession>A0A380HP49</accession>
<feature type="transmembrane region" description="Helical" evidence="5">
    <location>
        <begin position="12"/>
        <end position="32"/>
    </location>
</feature>
<keyword evidence="4 5" id="KW-0472">Membrane</keyword>
<dbReference type="InterPro" id="IPR019109">
    <property type="entry name" value="MamF_MmsF"/>
</dbReference>
<evidence type="ECO:0000313" key="6">
    <source>
        <dbReference type="EMBL" id="CEO43710.1"/>
    </source>
</evidence>
<dbReference type="Pfam" id="PF09685">
    <property type="entry name" value="MamF_MmsF"/>
    <property type="match status" value="1"/>
</dbReference>
<dbReference type="EMBL" id="LN795824">
    <property type="protein sequence ID" value="CEO43710.1"/>
    <property type="molecule type" value="Genomic_DNA"/>
</dbReference>